<evidence type="ECO:0000256" key="2">
    <source>
        <dbReference type="ARBA" id="ARBA00005199"/>
    </source>
</evidence>
<dbReference type="PANTHER" id="PTHR43651">
    <property type="entry name" value="1,4-ALPHA-GLUCAN-BRANCHING ENZYME"/>
    <property type="match status" value="1"/>
</dbReference>
<protein>
    <recommendedName>
        <fullName evidence="5 13">Malto-oligosyltrehalose trehalohydrolase</fullName>
        <shortName evidence="14">MTHase</shortName>
        <ecNumber evidence="4 13">3.2.1.141</ecNumber>
    </recommendedName>
    <alternativeName>
        <fullName evidence="11 14">4-alpha-D-((1-&gt;4)-alpha-D-glucano)trehalose trehalohydrolase</fullName>
    </alternativeName>
    <alternativeName>
        <fullName evidence="10 14">Maltooligosyl trehalose trehalohydrolase</fullName>
    </alternativeName>
</protein>
<dbReference type="InterPro" id="IPR012768">
    <property type="entry name" value="Trehalose_TreZ"/>
</dbReference>
<dbReference type="InterPro" id="IPR022567">
    <property type="entry name" value="DUF3459"/>
</dbReference>
<keyword evidence="17" id="KW-1185">Reference proteome</keyword>
<evidence type="ECO:0000256" key="11">
    <source>
        <dbReference type="ARBA" id="ARBA00033284"/>
    </source>
</evidence>
<sequence length="587" mass="65717">MQKAYLYQTRFGATPQSDGTIRFALWAPSCQTVSLEIEDAPPRPMTRDAEGVFTLTADCAFGARYRFRISEAQAVPDPASRSQPEGVHGPSVVTDPTSYEWHCRRWQGRPWEEAVIYELHAGLLGGFDGVRERLDELSALGITAIEIMPVNSFGGTRNWGYDGVLPYAPTQAYGDPDALKHLIDAAHAKGMMVILDVVYNHFGPDGNFLHDYAEDFFDHENNSTWGTGIAFARPQVADFFIDNVLYWLMEFRFDGVRIDAASAITDHAWFGKLRERVVATVEPGRHVHLILENENNDAELLRDGFTAQWNDDGHNVLHVMLTGETEGYYEMFAENPTATLARVLHEGFAYQGEINPYSGKKRGMPSGDLPASKFILFLQNHDQTGNRALGERLISLASPEALHAAYALLLLSPMTPMLFMGEEWGCTTPFLFFCDFHDELANAVREGRRKEFAKFSAFQDPEKRKTIPDPNALSTFDDSRPDREARATIEGRIWLDRTRSLLSLRKRHLIPRLPEAHSLDATIIGDKSVLARWKLTDGSILSIAINLSDHETCRITEPATLLYSSAVRRTVEELPPGSLVAGLELNA</sequence>
<evidence type="ECO:0000256" key="8">
    <source>
        <dbReference type="ARBA" id="ARBA00023277"/>
    </source>
</evidence>
<evidence type="ECO:0000313" key="17">
    <source>
        <dbReference type="Proteomes" id="UP001062776"/>
    </source>
</evidence>
<dbReference type="SMART" id="SM00642">
    <property type="entry name" value="Aamy"/>
    <property type="match status" value="1"/>
</dbReference>
<comment type="pathway">
    <text evidence="2 14">Glycan biosynthesis; trehalose biosynthesis.</text>
</comment>
<dbReference type="Proteomes" id="UP001062776">
    <property type="component" value="Unassembled WGS sequence"/>
</dbReference>
<evidence type="ECO:0000256" key="1">
    <source>
        <dbReference type="ARBA" id="ARBA00004496"/>
    </source>
</evidence>
<keyword evidence="8" id="KW-0119">Carbohydrate metabolism</keyword>
<keyword evidence="7 14" id="KW-0378">Hydrolase</keyword>
<comment type="caution">
    <text evidence="16">The sequence shown here is derived from an EMBL/GenBank/DDBJ whole genome shotgun (WGS) entry which is preliminary data.</text>
</comment>
<keyword evidence="9 14" id="KW-0326">Glycosidase</keyword>
<evidence type="ECO:0000256" key="10">
    <source>
        <dbReference type="ARBA" id="ARBA00032057"/>
    </source>
</evidence>
<name>A0ABQ0Q6T4_9PROT</name>
<dbReference type="Pfam" id="PF00128">
    <property type="entry name" value="Alpha-amylase"/>
    <property type="match status" value="1"/>
</dbReference>
<dbReference type="InterPro" id="IPR013783">
    <property type="entry name" value="Ig-like_fold"/>
</dbReference>
<dbReference type="SUPFAM" id="SSF51445">
    <property type="entry name" value="(Trans)glycosidases"/>
    <property type="match status" value="1"/>
</dbReference>
<dbReference type="InterPro" id="IPR004193">
    <property type="entry name" value="Glyco_hydro_13_N"/>
</dbReference>
<dbReference type="SUPFAM" id="SSF81296">
    <property type="entry name" value="E set domains"/>
    <property type="match status" value="1"/>
</dbReference>
<evidence type="ECO:0000259" key="15">
    <source>
        <dbReference type="SMART" id="SM00642"/>
    </source>
</evidence>
<dbReference type="Gene3D" id="2.60.40.10">
    <property type="entry name" value="Immunoglobulins"/>
    <property type="match status" value="1"/>
</dbReference>
<evidence type="ECO:0000313" key="16">
    <source>
        <dbReference type="EMBL" id="GBQ93953.1"/>
    </source>
</evidence>
<evidence type="ECO:0000256" key="5">
    <source>
        <dbReference type="ARBA" id="ARBA00015938"/>
    </source>
</evidence>
<evidence type="ECO:0000256" key="6">
    <source>
        <dbReference type="ARBA" id="ARBA00022490"/>
    </source>
</evidence>
<dbReference type="InterPro" id="IPR006047">
    <property type="entry name" value="GH13_cat_dom"/>
</dbReference>
<evidence type="ECO:0000256" key="9">
    <source>
        <dbReference type="ARBA" id="ARBA00023295"/>
    </source>
</evidence>
<dbReference type="Gene3D" id="1.10.10.760">
    <property type="entry name" value="E-set domains of sugar-utilizing enzymes"/>
    <property type="match status" value="1"/>
</dbReference>
<dbReference type="EC" id="3.2.1.141" evidence="4 13"/>
<proteinExistence type="inferred from homology"/>
<dbReference type="Gene3D" id="3.20.20.80">
    <property type="entry name" value="Glycosidases"/>
    <property type="match status" value="1"/>
</dbReference>
<dbReference type="CDD" id="cd11325">
    <property type="entry name" value="AmyAc_GTHase"/>
    <property type="match status" value="1"/>
</dbReference>
<accession>A0ABQ0Q6T4</accession>
<dbReference type="CDD" id="cd02853">
    <property type="entry name" value="E_set_MTHase_like_N"/>
    <property type="match status" value="1"/>
</dbReference>
<evidence type="ECO:0000256" key="13">
    <source>
        <dbReference type="NCBIfam" id="TIGR02402"/>
    </source>
</evidence>
<evidence type="ECO:0000256" key="3">
    <source>
        <dbReference type="ARBA" id="ARBA00008061"/>
    </source>
</evidence>
<gene>
    <name evidence="16" type="ORF">AA0535_3001</name>
</gene>
<dbReference type="PANTHER" id="PTHR43651:SF11">
    <property type="entry name" value="MALTO-OLIGOSYLTREHALOSE TREHALOHYDROLASE"/>
    <property type="match status" value="1"/>
</dbReference>
<evidence type="ECO:0000256" key="14">
    <source>
        <dbReference type="PIRNR" id="PIRNR006337"/>
    </source>
</evidence>
<comment type="subcellular location">
    <subcellularLocation>
        <location evidence="1">Cytoplasm</location>
    </subcellularLocation>
</comment>
<comment type="catalytic activity">
    <reaction evidence="12 14">
        <text>hydrolysis of (1-&gt;4)-alpha-D-glucosidic linkage in 4-alpha-D-[(1-&gt;4)-alpha-D-glucanosyl]n trehalose to yield trehalose and (1-&gt;4)-alpha-D-glucan.</text>
        <dbReference type="EC" id="3.2.1.141"/>
    </reaction>
</comment>
<organism evidence="16 17">
    <name type="scientific">Asaia krungthepensis NRIC 0535</name>
    <dbReference type="NCBI Taxonomy" id="1307925"/>
    <lineage>
        <taxon>Bacteria</taxon>
        <taxon>Pseudomonadati</taxon>
        <taxon>Pseudomonadota</taxon>
        <taxon>Alphaproteobacteria</taxon>
        <taxon>Acetobacterales</taxon>
        <taxon>Acetobacteraceae</taxon>
        <taxon>Asaia</taxon>
    </lineage>
</organism>
<dbReference type="NCBIfam" id="TIGR02402">
    <property type="entry name" value="trehalose_TreZ"/>
    <property type="match status" value="1"/>
</dbReference>
<feature type="domain" description="Glycosyl hydrolase family 13 catalytic" evidence="15">
    <location>
        <begin position="100"/>
        <end position="480"/>
    </location>
</feature>
<reference evidence="16" key="1">
    <citation type="submission" date="2013-04" db="EMBL/GenBank/DDBJ databases">
        <title>The genome sequencing project of 58 acetic acid bacteria.</title>
        <authorList>
            <person name="Okamoto-Kainuma A."/>
            <person name="Ishikawa M."/>
            <person name="Umino S."/>
            <person name="Koizumi Y."/>
            <person name="Shiwa Y."/>
            <person name="Yoshikawa H."/>
            <person name="Matsutani M."/>
            <person name="Matsushita K."/>
        </authorList>
    </citation>
    <scope>NUCLEOTIDE SEQUENCE</scope>
    <source>
        <strain evidence="16">NRIC 0535</strain>
    </source>
</reference>
<dbReference type="Pfam" id="PF02922">
    <property type="entry name" value="CBM_48"/>
    <property type="match status" value="1"/>
</dbReference>
<dbReference type="RefSeq" id="WP_264817544.1">
    <property type="nucleotide sequence ID" value="NZ_BAPV01000061.1"/>
</dbReference>
<dbReference type="InterPro" id="IPR017853">
    <property type="entry name" value="GH"/>
</dbReference>
<comment type="similarity">
    <text evidence="3 14">Belongs to the glycosyl hydrolase 13 family.</text>
</comment>
<evidence type="ECO:0000256" key="4">
    <source>
        <dbReference type="ARBA" id="ARBA00012268"/>
    </source>
</evidence>
<dbReference type="EMBL" id="BAPV01000061">
    <property type="protein sequence ID" value="GBQ93953.1"/>
    <property type="molecule type" value="Genomic_DNA"/>
</dbReference>
<dbReference type="PIRSF" id="PIRSF006337">
    <property type="entry name" value="Trehalose_TreZ"/>
    <property type="match status" value="1"/>
</dbReference>
<evidence type="ECO:0000256" key="7">
    <source>
        <dbReference type="ARBA" id="ARBA00022801"/>
    </source>
</evidence>
<keyword evidence="6" id="KW-0963">Cytoplasm</keyword>
<dbReference type="Pfam" id="PF11941">
    <property type="entry name" value="DUF3459"/>
    <property type="match status" value="1"/>
</dbReference>
<dbReference type="InterPro" id="IPR014756">
    <property type="entry name" value="Ig_E-set"/>
</dbReference>
<dbReference type="InterPro" id="IPR044901">
    <property type="entry name" value="Trehalose_TreZ_E-set_sf"/>
</dbReference>
<evidence type="ECO:0000256" key="12">
    <source>
        <dbReference type="ARBA" id="ARBA00034013"/>
    </source>
</evidence>